<dbReference type="InterPro" id="IPR011579">
    <property type="entry name" value="ATPase_dom"/>
</dbReference>
<dbReference type="Proteomes" id="UP000286113">
    <property type="component" value="Unassembled WGS sequence"/>
</dbReference>
<keyword evidence="4" id="KW-0547">Nucleotide-binding</keyword>
<evidence type="ECO:0000313" key="4">
    <source>
        <dbReference type="EMBL" id="RHH83435.1"/>
    </source>
</evidence>
<dbReference type="PANTHER" id="PTHR34301">
    <property type="entry name" value="DNA-BINDING PROTEIN-RELATED"/>
    <property type="match status" value="1"/>
</dbReference>
<dbReference type="PANTHER" id="PTHR34301:SF8">
    <property type="entry name" value="ATPASE DOMAIN-CONTAINING PROTEIN"/>
    <property type="match status" value="1"/>
</dbReference>
<dbReference type="SUPFAM" id="SSF52540">
    <property type="entry name" value="P-loop containing nucleoside triphosphate hydrolases"/>
    <property type="match status" value="1"/>
</dbReference>
<dbReference type="Pfam" id="PF01637">
    <property type="entry name" value="ATPase_2"/>
    <property type="match status" value="1"/>
</dbReference>
<dbReference type="RefSeq" id="WP_118152543.1">
    <property type="nucleotide sequence ID" value="NZ_QRKB01000011.1"/>
</dbReference>
<keyword evidence="4" id="KW-0067">ATP-binding</keyword>
<dbReference type="InterPro" id="IPR027417">
    <property type="entry name" value="P-loop_NTPase"/>
</dbReference>
<name>A0A3R5WN66_9BACT</name>
<reference evidence="5 6" key="1">
    <citation type="submission" date="2018-08" db="EMBL/GenBank/DDBJ databases">
        <title>A genome reference for cultivated species of the human gut microbiota.</title>
        <authorList>
            <person name="Zou Y."/>
            <person name="Xue W."/>
            <person name="Luo G."/>
        </authorList>
    </citation>
    <scope>NUCLEOTIDE SEQUENCE [LARGE SCALE GENOMIC DNA]</scope>
    <source>
        <strain evidence="3 6">AF10-17</strain>
        <strain evidence="2 7">AF22-1</strain>
        <strain evidence="4 5">AM16-54</strain>
    </source>
</reference>
<evidence type="ECO:0000259" key="1">
    <source>
        <dbReference type="Pfam" id="PF01637"/>
    </source>
</evidence>
<dbReference type="Proteomes" id="UP000284548">
    <property type="component" value="Unassembled WGS sequence"/>
</dbReference>
<evidence type="ECO:0000313" key="7">
    <source>
        <dbReference type="Proteomes" id="UP000286113"/>
    </source>
</evidence>
<gene>
    <name evidence="4" type="ORF">DW192_06105</name>
    <name evidence="3" type="ORF">DWV53_06750</name>
    <name evidence="2" type="ORF">DWX90_09690</name>
</gene>
<feature type="domain" description="ATPase" evidence="1">
    <location>
        <begin position="19"/>
        <end position="242"/>
    </location>
</feature>
<organism evidence="4 5">
    <name type="scientific">Segatella copri</name>
    <dbReference type="NCBI Taxonomy" id="165179"/>
    <lineage>
        <taxon>Bacteria</taxon>
        <taxon>Pseudomonadati</taxon>
        <taxon>Bacteroidota</taxon>
        <taxon>Bacteroidia</taxon>
        <taxon>Bacteroidales</taxon>
        <taxon>Prevotellaceae</taxon>
        <taxon>Segatella</taxon>
    </lineage>
</organism>
<dbReference type="EMBL" id="QRKB01000011">
    <property type="protein sequence ID" value="RHH83435.1"/>
    <property type="molecule type" value="Genomic_DNA"/>
</dbReference>
<evidence type="ECO:0000313" key="6">
    <source>
        <dbReference type="Proteomes" id="UP000285776"/>
    </source>
</evidence>
<dbReference type="EMBL" id="QSAV01000017">
    <property type="protein sequence ID" value="RGW80056.1"/>
    <property type="molecule type" value="Genomic_DNA"/>
</dbReference>
<dbReference type="Proteomes" id="UP000285776">
    <property type="component" value="Unassembled WGS sequence"/>
</dbReference>
<proteinExistence type="predicted"/>
<evidence type="ECO:0000313" key="5">
    <source>
        <dbReference type="Proteomes" id="UP000284548"/>
    </source>
</evidence>
<dbReference type="Gene3D" id="3.40.50.300">
    <property type="entry name" value="P-loop containing nucleotide triphosphate hydrolases"/>
    <property type="match status" value="1"/>
</dbReference>
<accession>A0A3R5WN66</accession>
<dbReference type="GO" id="GO:0005524">
    <property type="term" value="F:ATP binding"/>
    <property type="evidence" value="ECO:0007669"/>
    <property type="project" value="UniProtKB-KW"/>
</dbReference>
<evidence type="ECO:0000313" key="3">
    <source>
        <dbReference type="EMBL" id="RGW80056.1"/>
    </source>
</evidence>
<dbReference type="EMBL" id="QRVN01000019">
    <property type="protein sequence ID" value="RGS46550.1"/>
    <property type="molecule type" value="Genomic_DNA"/>
</dbReference>
<sequence>MAKYLSPFQFGTLATNENFIDRQEDRALLKQLLSSHINVMLISPRRWGKSSLVKRAMNELADEDNNVRICYIDAFSIGSESEFYRTFASQVIACASSKMERWIEDAKKFLTGVIPQVVINDQVTDFMAFDLKFVPQERDKMAILQLPELLAKEKGIRIIVCIDEFQQLANLPEYKDMEGKMRSVWQQQQLTSYCLYGSKRNMMLNIFNNSNSPFYRFGQVIFMQKIAKEHWIPFILSSFEKTGKSISAEMAERICDSVACHSWYLQQLCYFIWSFTVSEVTEDIYHLGLKQVLNINTPMFQNDTENLSSTQIEMLKAIANGEQHFSSQAVKQIYNLGNPNTIVKNRKTLQNKDIIEKQNDAFGFVDPIYRLWFKEEYCR</sequence>
<comment type="caution">
    <text evidence="4">The sequence shown here is derived from an EMBL/GenBank/DDBJ whole genome shotgun (WGS) entry which is preliminary data.</text>
</comment>
<evidence type="ECO:0000313" key="2">
    <source>
        <dbReference type="EMBL" id="RGS46550.1"/>
    </source>
</evidence>
<dbReference type="AlphaFoldDB" id="A0A3R5WN66"/>
<protein>
    <submittedName>
        <fullName evidence="4">ATP-binding protein</fullName>
    </submittedName>
</protein>